<gene>
    <name evidence="2" type="ORF">HWI92_22060</name>
</gene>
<dbReference type="InterPro" id="IPR006342">
    <property type="entry name" value="FkbM_mtfrase"/>
</dbReference>
<dbReference type="Pfam" id="PF05050">
    <property type="entry name" value="Methyltransf_21"/>
    <property type="match status" value="1"/>
</dbReference>
<reference evidence="2 3" key="1">
    <citation type="submission" date="2020-06" db="EMBL/GenBank/DDBJ databases">
        <title>Dyadobacter sandarakinus sp. nov., isolated from the soil of the Arctic Yellow River Station.</title>
        <authorList>
            <person name="Zhang Y."/>
            <person name="Peng F."/>
        </authorList>
    </citation>
    <scope>NUCLEOTIDE SEQUENCE [LARGE SCALE GENOMIC DNA]</scope>
    <source>
        <strain evidence="2 3">Q3-56</strain>
    </source>
</reference>
<dbReference type="Gene3D" id="3.40.50.150">
    <property type="entry name" value="Vaccinia Virus protein VP39"/>
    <property type="match status" value="1"/>
</dbReference>
<proteinExistence type="predicted"/>
<keyword evidence="3" id="KW-1185">Reference proteome</keyword>
<sequence>MHINHFRYLLSRKTSYAQHGEDMLLVSFFNYKRGGFYIDVGAHHPFRFSNTYLFYKMGWSGINIDAKPGTKELFDFFRPRDINLETGIAQQNGSMTYYMFDEPALNGFSKELSFGRDKQTSYKITGSTDIPVQRLDGILETHLRAETPIDFLTVDVEGLDLEVLSSNNWLKFRPKMVVAEDVNLDVEKLSDSGIYNFLRSKDYVMVGKTLTSLIFKDPR</sequence>
<organism evidence="2 3">
    <name type="scientific">Dyadobacter sandarakinus</name>
    <dbReference type="NCBI Taxonomy" id="2747268"/>
    <lineage>
        <taxon>Bacteria</taxon>
        <taxon>Pseudomonadati</taxon>
        <taxon>Bacteroidota</taxon>
        <taxon>Cytophagia</taxon>
        <taxon>Cytophagales</taxon>
        <taxon>Spirosomataceae</taxon>
        <taxon>Dyadobacter</taxon>
    </lineage>
</organism>
<evidence type="ECO:0000313" key="3">
    <source>
        <dbReference type="Proteomes" id="UP000612680"/>
    </source>
</evidence>
<dbReference type="GO" id="GO:0032259">
    <property type="term" value="P:methylation"/>
    <property type="evidence" value="ECO:0007669"/>
    <property type="project" value="UniProtKB-KW"/>
</dbReference>
<keyword evidence="2" id="KW-0808">Transferase</keyword>
<evidence type="ECO:0000259" key="1">
    <source>
        <dbReference type="Pfam" id="PF05050"/>
    </source>
</evidence>
<accession>A0ABX7ID71</accession>
<dbReference type="InterPro" id="IPR053202">
    <property type="entry name" value="EGF_Rcpt_Signaling_Reg"/>
</dbReference>
<dbReference type="SUPFAM" id="SSF53335">
    <property type="entry name" value="S-adenosyl-L-methionine-dependent methyltransferases"/>
    <property type="match status" value="1"/>
</dbReference>
<feature type="domain" description="Methyltransferase FkbM" evidence="1">
    <location>
        <begin position="39"/>
        <end position="204"/>
    </location>
</feature>
<dbReference type="GO" id="GO:0008168">
    <property type="term" value="F:methyltransferase activity"/>
    <property type="evidence" value="ECO:0007669"/>
    <property type="project" value="UniProtKB-KW"/>
</dbReference>
<dbReference type="RefSeq" id="WP_204659333.1">
    <property type="nucleotide sequence ID" value="NZ_CP056775.1"/>
</dbReference>
<protein>
    <submittedName>
        <fullName evidence="2">FkbM family methyltransferase</fullName>
    </submittedName>
</protein>
<dbReference type="PANTHER" id="PTHR34009">
    <property type="entry name" value="PROTEIN STAR"/>
    <property type="match status" value="1"/>
</dbReference>
<keyword evidence="2" id="KW-0489">Methyltransferase</keyword>
<evidence type="ECO:0000313" key="2">
    <source>
        <dbReference type="EMBL" id="QRR03402.1"/>
    </source>
</evidence>
<name>A0ABX7ID71_9BACT</name>
<dbReference type="EMBL" id="CP056775">
    <property type="protein sequence ID" value="QRR03402.1"/>
    <property type="molecule type" value="Genomic_DNA"/>
</dbReference>
<dbReference type="InterPro" id="IPR029063">
    <property type="entry name" value="SAM-dependent_MTases_sf"/>
</dbReference>
<dbReference type="Proteomes" id="UP000612680">
    <property type="component" value="Chromosome"/>
</dbReference>
<dbReference type="PANTHER" id="PTHR34009:SF2">
    <property type="entry name" value="PROTEIN STAR"/>
    <property type="match status" value="1"/>
</dbReference>